<comment type="cofactor">
    <cofactor evidence="1">
        <name>FAD</name>
        <dbReference type="ChEBI" id="CHEBI:57692"/>
    </cofactor>
</comment>
<keyword evidence="9" id="KW-0560">Oxidoreductase</keyword>
<evidence type="ECO:0000256" key="11">
    <source>
        <dbReference type="ARBA" id="ARBA00023014"/>
    </source>
</evidence>
<dbReference type="Pfam" id="PF00175">
    <property type="entry name" value="NAD_binding_1"/>
    <property type="match status" value="1"/>
</dbReference>
<keyword evidence="5" id="KW-0001">2Fe-2S</keyword>
<keyword evidence="7" id="KW-0274">FAD</keyword>
<organism evidence="15 16">
    <name type="scientific">Roseomonas fluvialis</name>
    <dbReference type="NCBI Taxonomy" id="1750527"/>
    <lineage>
        <taxon>Bacteria</taxon>
        <taxon>Pseudomonadati</taxon>
        <taxon>Pseudomonadota</taxon>
        <taxon>Alphaproteobacteria</taxon>
        <taxon>Acetobacterales</taxon>
        <taxon>Roseomonadaceae</taxon>
        <taxon>Roseomonas</taxon>
    </lineage>
</organism>
<dbReference type="InterPro" id="IPR017938">
    <property type="entry name" value="Riboflavin_synthase-like_b-brl"/>
</dbReference>
<dbReference type="SUPFAM" id="SSF52343">
    <property type="entry name" value="Ferredoxin reductase-like, C-terminal NADP-linked domain"/>
    <property type="match status" value="1"/>
</dbReference>
<feature type="domain" description="FAD-binding FR-type" evidence="14">
    <location>
        <begin position="205"/>
        <end position="306"/>
    </location>
</feature>
<evidence type="ECO:0000256" key="13">
    <source>
        <dbReference type="SAM" id="Phobius"/>
    </source>
</evidence>
<evidence type="ECO:0000256" key="12">
    <source>
        <dbReference type="ARBA" id="ARBA00023136"/>
    </source>
</evidence>
<evidence type="ECO:0000256" key="8">
    <source>
        <dbReference type="ARBA" id="ARBA00022989"/>
    </source>
</evidence>
<keyword evidence="8 13" id="KW-1133">Transmembrane helix</keyword>
<gene>
    <name evidence="15" type="ORF">Rmf_25990</name>
</gene>
<keyword evidence="11" id="KW-0411">Iron-sulfur</keyword>
<evidence type="ECO:0000256" key="3">
    <source>
        <dbReference type="ARBA" id="ARBA00022630"/>
    </source>
</evidence>
<evidence type="ECO:0000256" key="6">
    <source>
        <dbReference type="ARBA" id="ARBA00022723"/>
    </source>
</evidence>
<dbReference type="EMBL" id="AP025637">
    <property type="protein sequence ID" value="BDG72670.1"/>
    <property type="molecule type" value="Genomic_DNA"/>
</dbReference>
<name>A0ABN6P1X5_9PROT</name>
<dbReference type="InterPro" id="IPR013112">
    <property type="entry name" value="FAD-bd_8"/>
</dbReference>
<dbReference type="Pfam" id="PF08022">
    <property type="entry name" value="FAD_binding_8"/>
    <property type="match status" value="1"/>
</dbReference>
<feature type="transmembrane region" description="Helical" evidence="13">
    <location>
        <begin position="117"/>
        <end position="136"/>
    </location>
</feature>
<dbReference type="Gene3D" id="2.40.30.10">
    <property type="entry name" value="Translation factors"/>
    <property type="match status" value="1"/>
</dbReference>
<feature type="transmembrane region" description="Helical" evidence="13">
    <location>
        <begin position="180"/>
        <end position="200"/>
    </location>
</feature>
<dbReference type="InterPro" id="IPR039261">
    <property type="entry name" value="FNR_nucleotide-bd"/>
</dbReference>
<keyword evidence="3" id="KW-0285">Flavoprotein</keyword>
<evidence type="ECO:0000256" key="4">
    <source>
        <dbReference type="ARBA" id="ARBA00022692"/>
    </source>
</evidence>
<dbReference type="PANTHER" id="PTHR47354:SF8">
    <property type="entry name" value="1,2-PHENYLACETYL-COA EPOXIDASE, SUBUNIT E"/>
    <property type="match status" value="1"/>
</dbReference>
<dbReference type="InterPro" id="IPR050415">
    <property type="entry name" value="MRET"/>
</dbReference>
<feature type="transmembrane region" description="Helical" evidence="13">
    <location>
        <begin position="37"/>
        <end position="54"/>
    </location>
</feature>
<dbReference type="CDD" id="cd06198">
    <property type="entry name" value="FNR_like_3"/>
    <property type="match status" value="1"/>
</dbReference>
<comment type="subcellular location">
    <subcellularLocation>
        <location evidence="2">Membrane</location>
        <topology evidence="2">Multi-pass membrane protein</topology>
    </subcellularLocation>
</comment>
<evidence type="ECO:0000256" key="2">
    <source>
        <dbReference type="ARBA" id="ARBA00004141"/>
    </source>
</evidence>
<dbReference type="PROSITE" id="PS51384">
    <property type="entry name" value="FAD_FR"/>
    <property type="match status" value="1"/>
</dbReference>
<dbReference type="InterPro" id="IPR017927">
    <property type="entry name" value="FAD-bd_FR_type"/>
</dbReference>
<sequence>MPASLLITAYAILVGLPVALGWALVGPARAWPDELSSALALAGFAALLLEFLLSGRFRAVSGGIGIDRTMRWHQMFARVLTLALLVHPFLYTTPTGAQFLRPEDATHAGVLGLDSHSLATGAIAWLLLGVLTVTAIGRDALPWRYETWRLMHGLGAALVALLGMRHTLWAGRYSLHPVLTAYWAVLFAAAMLSLVAVYLVRPIRLARRPWRVASVIPAAERTWEVTLEPAGHSGLRFRPGQFAWLRLDRPAWSMREHPFSIASAPAPDGRLTFLVKEAGDFTATIGTLRPGARAFVEGPHGHLVVDDRDAPGLCLIAGGVGIAPLLSILRAKPACPVLLVYGNRHAGQIVAQDELAAARAEVVQVLQEPPPGWTGETGMVTRDLVRRRCSGAARDGWLFVLCGPPPMMREVRTGLASLGVPAARILEERFVYD</sequence>
<keyword evidence="12 13" id="KW-0472">Membrane</keyword>
<keyword evidence="4 13" id="KW-0812">Transmembrane</keyword>
<proteinExistence type="predicted"/>
<evidence type="ECO:0000259" key="14">
    <source>
        <dbReference type="PROSITE" id="PS51384"/>
    </source>
</evidence>
<dbReference type="InterPro" id="IPR013130">
    <property type="entry name" value="Fe3_Rdtase_TM_dom"/>
</dbReference>
<dbReference type="SUPFAM" id="SSF63380">
    <property type="entry name" value="Riboflavin synthase domain-like"/>
    <property type="match status" value="1"/>
</dbReference>
<keyword evidence="6" id="KW-0479">Metal-binding</keyword>
<dbReference type="Gene3D" id="3.40.50.80">
    <property type="entry name" value="Nucleotide-binding domain of ferredoxin-NADP reductase (FNR) module"/>
    <property type="match status" value="1"/>
</dbReference>
<feature type="transmembrane region" description="Helical" evidence="13">
    <location>
        <begin position="148"/>
        <end position="168"/>
    </location>
</feature>
<accession>A0ABN6P1X5</accession>
<dbReference type="Proteomes" id="UP000831327">
    <property type="component" value="Chromosome"/>
</dbReference>
<evidence type="ECO:0000256" key="5">
    <source>
        <dbReference type="ARBA" id="ARBA00022714"/>
    </source>
</evidence>
<evidence type="ECO:0000313" key="15">
    <source>
        <dbReference type="EMBL" id="BDG72670.1"/>
    </source>
</evidence>
<feature type="transmembrane region" description="Helical" evidence="13">
    <location>
        <begin position="75"/>
        <end position="97"/>
    </location>
</feature>
<evidence type="ECO:0000313" key="16">
    <source>
        <dbReference type="Proteomes" id="UP000831327"/>
    </source>
</evidence>
<protein>
    <submittedName>
        <fullName evidence="15">Ferric reductase</fullName>
    </submittedName>
</protein>
<dbReference type="RefSeq" id="WP_244459859.1">
    <property type="nucleotide sequence ID" value="NZ_AP025637.1"/>
</dbReference>
<keyword evidence="10" id="KW-0408">Iron</keyword>
<dbReference type="Pfam" id="PF01794">
    <property type="entry name" value="Ferric_reduct"/>
    <property type="match status" value="1"/>
</dbReference>
<dbReference type="PRINTS" id="PR00410">
    <property type="entry name" value="PHEHYDRXLASE"/>
</dbReference>
<evidence type="ECO:0000256" key="7">
    <source>
        <dbReference type="ARBA" id="ARBA00022827"/>
    </source>
</evidence>
<dbReference type="PANTHER" id="PTHR47354">
    <property type="entry name" value="NADH OXIDOREDUCTASE HCR"/>
    <property type="match status" value="1"/>
</dbReference>
<dbReference type="InterPro" id="IPR001433">
    <property type="entry name" value="OxRdtase_FAD/NAD-bd"/>
</dbReference>
<evidence type="ECO:0000256" key="9">
    <source>
        <dbReference type="ARBA" id="ARBA00023002"/>
    </source>
</evidence>
<evidence type="ECO:0000256" key="10">
    <source>
        <dbReference type="ARBA" id="ARBA00023004"/>
    </source>
</evidence>
<evidence type="ECO:0000256" key="1">
    <source>
        <dbReference type="ARBA" id="ARBA00001974"/>
    </source>
</evidence>
<keyword evidence="16" id="KW-1185">Reference proteome</keyword>
<reference evidence="15 16" key="1">
    <citation type="journal article" date="2016" name="Microbes Environ.">
        <title>Phylogenetically diverse aerobic anoxygenic phototrophic bacteria isolated from epilithic biofilms in Tama river, Japan.</title>
        <authorList>
            <person name="Hirose S."/>
            <person name="Matsuura K."/>
            <person name="Haruta S."/>
        </authorList>
    </citation>
    <scope>NUCLEOTIDE SEQUENCE [LARGE SCALE GENOMIC DNA]</scope>
    <source>
        <strain evidence="15 16">S08</strain>
    </source>
</reference>